<protein>
    <recommendedName>
        <fullName evidence="5">Glutathione S-transferase</fullName>
    </recommendedName>
</protein>
<dbReference type="EMBL" id="MCGR01000080">
    <property type="protein sequence ID" value="ORY57996.1"/>
    <property type="molecule type" value="Genomic_DNA"/>
</dbReference>
<dbReference type="STRING" id="106004.A0A1Y2DFW2"/>
<dbReference type="PROSITE" id="PS50404">
    <property type="entry name" value="GST_NTER"/>
    <property type="match status" value="1"/>
</dbReference>
<evidence type="ECO:0000313" key="4">
    <source>
        <dbReference type="Proteomes" id="UP000193467"/>
    </source>
</evidence>
<dbReference type="InterPro" id="IPR004046">
    <property type="entry name" value="GST_C"/>
</dbReference>
<dbReference type="PANTHER" id="PTHR11571">
    <property type="entry name" value="GLUTATHIONE S-TRANSFERASE"/>
    <property type="match status" value="1"/>
</dbReference>
<name>A0A1Y2DFW2_9BASI</name>
<dbReference type="InterPro" id="IPR040079">
    <property type="entry name" value="Glutathione_S-Trfase"/>
</dbReference>
<dbReference type="AlphaFoldDB" id="A0A1Y2DFW2"/>
<dbReference type="GO" id="GO:0006749">
    <property type="term" value="P:glutathione metabolic process"/>
    <property type="evidence" value="ECO:0007669"/>
    <property type="project" value="TreeGrafter"/>
</dbReference>
<accession>A0A1Y2DFW2</accession>
<dbReference type="InterPro" id="IPR036282">
    <property type="entry name" value="Glutathione-S-Trfase_C_sf"/>
</dbReference>
<evidence type="ECO:0000259" key="1">
    <source>
        <dbReference type="PROSITE" id="PS50404"/>
    </source>
</evidence>
<feature type="domain" description="GST N-terminal" evidence="1">
    <location>
        <begin position="20"/>
        <end position="102"/>
    </location>
</feature>
<evidence type="ECO:0000313" key="3">
    <source>
        <dbReference type="EMBL" id="ORY57996.1"/>
    </source>
</evidence>
<dbReference type="Pfam" id="PF02798">
    <property type="entry name" value="GST_N"/>
    <property type="match status" value="1"/>
</dbReference>
<dbReference type="Proteomes" id="UP000193467">
    <property type="component" value="Unassembled WGS sequence"/>
</dbReference>
<dbReference type="CDD" id="cd03039">
    <property type="entry name" value="GST_N_Sigma_like"/>
    <property type="match status" value="1"/>
</dbReference>
<dbReference type="InParanoid" id="A0A1Y2DFW2"/>
<dbReference type="PROSITE" id="PS50405">
    <property type="entry name" value="GST_CTER"/>
    <property type="match status" value="1"/>
</dbReference>
<reference evidence="3 4" key="1">
    <citation type="submission" date="2016-07" db="EMBL/GenBank/DDBJ databases">
        <title>Pervasive Adenine N6-methylation of Active Genes in Fungi.</title>
        <authorList>
            <consortium name="DOE Joint Genome Institute"/>
            <person name="Mondo S.J."/>
            <person name="Dannebaum R.O."/>
            <person name="Kuo R.C."/>
            <person name="Labutti K."/>
            <person name="Haridas S."/>
            <person name="Kuo A."/>
            <person name="Salamov A."/>
            <person name="Ahrendt S.R."/>
            <person name="Lipzen A."/>
            <person name="Sullivan W."/>
            <person name="Andreopoulos W.B."/>
            <person name="Clum A."/>
            <person name="Lindquist E."/>
            <person name="Daum C."/>
            <person name="Ramamoorthy G.K."/>
            <person name="Gryganskyi A."/>
            <person name="Culley D."/>
            <person name="Magnuson J.K."/>
            <person name="James T.Y."/>
            <person name="O'Malley M.A."/>
            <person name="Stajich J.E."/>
            <person name="Spatafora J.W."/>
            <person name="Visel A."/>
            <person name="Grigoriev I.V."/>
        </authorList>
    </citation>
    <scope>NUCLEOTIDE SEQUENCE [LARGE SCALE GENOMIC DNA]</scope>
    <source>
        <strain evidence="3 4">62-1032</strain>
    </source>
</reference>
<comment type="caution">
    <text evidence="3">The sequence shown here is derived from an EMBL/GenBank/DDBJ whole genome shotgun (WGS) entry which is preliminary data.</text>
</comment>
<dbReference type="InterPro" id="IPR010987">
    <property type="entry name" value="Glutathione-S-Trfase_C-like"/>
</dbReference>
<dbReference type="InterPro" id="IPR036249">
    <property type="entry name" value="Thioredoxin-like_sf"/>
</dbReference>
<gene>
    <name evidence="3" type="ORF">BCR35DRAFT_355431</name>
</gene>
<dbReference type="InterPro" id="IPR004045">
    <property type="entry name" value="Glutathione_S-Trfase_N"/>
</dbReference>
<dbReference type="InterPro" id="IPR050213">
    <property type="entry name" value="GST_superfamily"/>
</dbReference>
<dbReference type="Pfam" id="PF14497">
    <property type="entry name" value="GST_C_3"/>
    <property type="match status" value="1"/>
</dbReference>
<dbReference type="PANTHER" id="PTHR11571:SF150">
    <property type="entry name" value="GLUTATHIONE S-TRANSFERASE"/>
    <property type="match status" value="1"/>
</dbReference>
<keyword evidence="4" id="KW-1185">Reference proteome</keyword>
<evidence type="ECO:0008006" key="5">
    <source>
        <dbReference type="Google" id="ProtNLM"/>
    </source>
</evidence>
<dbReference type="SUPFAM" id="SSF47616">
    <property type="entry name" value="GST C-terminal domain-like"/>
    <property type="match status" value="1"/>
</dbReference>
<dbReference type="OrthoDB" id="414243at2759"/>
<dbReference type="Gene3D" id="1.20.1050.130">
    <property type="match status" value="1"/>
</dbReference>
<dbReference type="GO" id="GO:0004364">
    <property type="term" value="F:glutathione transferase activity"/>
    <property type="evidence" value="ECO:0007669"/>
    <property type="project" value="TreeGrafter"/>
</dbReference>
<organism evidence="3 4">
    <name type="scientific">Leucosporidium creatinivorum</name>
    <dbReference type="NCBI Taxonomy" id="106004"/>
    <lineage>
        <taxon>Eukaryota</taxon>
        <taxon>Fungi</taxon>
        <taxon>Dikarya</taxon>
        <taxon>Basidiomycota</taxon>
        <taxon>Pucciniomycotina</taxon>
        <taxon>Microbotryomycetes</taxon>
        <taxon>Leucosporidiales</taxon>
        <taxon>Leucosporidium</taxon>
    </lineage>
</organism>
<feature type="domain" description="GST C-terminal" evidence="2">
    <location>
        <begin position="105"/>
        <end position="239"/>
    </location>
</feature>
<evidence type="ECO:0000259" key="2">
    <source>
        <dbReference type="PROSITE" id="PS50405"/>
    </source>
</evidence>
<proteinExistence type="predicted"/>
<dbReference type="SUPFAM" id="SSF52833">
    <property type="entry name" value="Thioredoxin-like"/>
    <property type="match status" value="1"/>
</dbReference>
<sequence>MKSTTIGTPSAANEAIGGVPQFYYYDFASKGRGEVIRLFFEDAGISFVDNRFSFDEYNNKTVEERAAVNPAGSLPYIDLNGKLLTQSYPILRYLARQLGKYDGKTSEEKYFADVICDQALDWRTRFVDGAFATTKEGLNPANDSSAFDHHKDYLMPKYVRGIEKHLAESPFTKAGPFVLGAEISYADFVLYQIYHDERELGGPVTELLEKEAPTLKKLVEAVEARPRIAEYFKSDRYFG</sequence>
<dbReference type="SFLD" id="SFLDS00019">
    <property type="entry name" value="Glutathione_Transferase_(cytos"/>
    <property type="match status" value="1"/>
</dbReference>